<evidence type="ECO:0000313" key="1">
    <source>
        <dbReference type="EMBL" id="SOD68887.1"/>
    </source>
</evidence>
<dbReference type="EMBL" id="OCNF01000011">
    <property type="protein sequence ID" value="SOD68887.1"/>
    <property type="molecule type" value="Genomic_DNA"/>
</dbReference>
<keyword evidence="2" id="KW-1185">Reference proteome</keyword>
<gene>
    <name evidence="1" type="ORF">SAMN02746062_01435</name>
</gene>
<sequence length="386" mass="42820">MANQYYWIDALAPLVFRSGKPFGAQSDTEDIVFPLPSAAAGLMRTISAQQQDGFTGEFDSGSLKQIRSNGLFLAQKDGSGSLKLFAPKPADAIYLKNKATNQIEIIRLSPKDMSHTDDCGCDLPHADLQPVQMDGNQKKSPSGKTFWALDDYLAWLNGENISFAQVDKNGATLPAIEVRTHVAIDGETGTSQDGLLFQTAAYDFANPKKDHHTGWHDTQMGFVIASECVLQKDNDLVRFGGEGRLSYLQKVALPADTFRLPEINSRYIKLTLLTPAIFAQGWLPKWLNENDLIGELPHTSLKVKLKAAAVERWQPVSGWDLANHRPKPMRKAVAAGAVYWFEIEENQSINIESELKKLAYQSACDDEQDKRDGFGIVAVSEWKNNF</sequence>
<accession>A0A286ED96</accession>
<dbReference type="Gene3D" id="2.60.40.4350">
    <property type="match status" value="1"/>
</dbReference>
<proteinExistence type="predicted"/>
<dbReference type="AlphaFoldDB" id="A0A286ED96"/>
<evidence type="ECO:0000313" key="2">
    <source>
        <dbReference type="Proteomes" id="UP000219669"/>
    </source>
</evidence>
<dbReference type="InterPro" id="IPR019117">
    <property type="entry name" value="CRISPR-assoc_protein_Cmr3"/>
</dbReference>
<dbReference type="OrthoDB" id="6162707at2"/>
<protein>
    <submittedName>
        <fullName evidence="1">CRISPR-associated protein, Cmr3 family</fullName>
    </submittedName>
</protein>
<name>A0A286ED96_9NEIS</name>
<organism evidence="1 2">
    <name type="scientific">Alysiella filiformis DSM 16848</name>
    <dbReference type="NCBI Taxonomy" id="1120981"/>
    <lineage>
        <taxon>Bacteria</taxon>
        <taxon>Pseudomonadati</taxon>
        <taxon>Pseudomonadota</taxon>
        <taxon>Betaproteobacteria</taxon>
        <taxon>Neisseriales</taxon>
        <taxon>Neisseriaceae</taxon>
        <taxon>Alysiella</taxon>
    </lineage>
</organism>
<reference evidence="1 2" key="1">
    <citation type="submission" date="2017-09" db="EMBL/GenBank/DDBJ databases">
        <authorList>
            <person name="Ehlers B."/>
            <person name="Leendertz F.H."/>
        </authorList>
    </citation>
    <scope>NUCLEOTIDE SEQUENCE [LARGE SCALE GENOMIC DNA]</scope>
    <source>
        <strain evidence="1 2">DSM 16848</strain>
    </source>
</reference>
<dbReference type="Proteomes" id="UP000219669">
    <property type="component" value="Unassembled WGS sequence"/>
</dbReference>
<dbReference type="RefSeq" id="WP_097114466.1">
    <property type="nucleotide sequence ID" value="NZ_CP083931.1"/>
</dbReference>
<dbReference type="Pfam" id="PF09700">
    <property type="entry name" value="Cas_Cmr3"/>
    <property type="match status" value="1"/>
</dbReference>